<dbReference type="PANTHER" id="PTHR43272:SF33">
    <property type="entry name" value="AMP-BINDING DOMAIN-CONTAINING PROTEIN-RELATED"/>
    <property type="match status" value="1"/>
</dbReference>
<dbReference type="Pfam" id="PF23562">
    <property type="entry name" value="AMP-binding_C_3"/>
    <property type="match status" value="1"/>
</dbReference>
<reference evidence="4 5" key="1">
    <citation type="submission" date="2021-06" db="EMBL/GenBank/DDBJ databases">
        <title>New haloarchaea isolates fom saline soil.</title>
        <authorList>
            <person name="Duran-Viseras A."/>
            <person name="Sanchez-Porro C.S."/>
            <person name="Ventosa A."/>
        </authorList>
    </citation>
    <scope>NUCLEOTIDE SEQUENCE [LARGE SCALE GENOMIC DNA]</scope>
    <source>
        <strain evidence="4 5">JCM 183640</strain>
    </source>
</reference>
<dbReference type="RefSeq" id="WP_162316368.1">
    <property type="nucleotide sequence ID" value="NZ_JAHQXF010000001.1"/>
</dbReference>
<dbReference type="CDD" id="cd05907">
    <property type="entry name" value="VL_LC_FACS_like"/>
    <property type="match status" value="1"/>
</dbReference>
<dbReference type="EMBL" id="JAHQXF010000001">
    <property type="protein sequence ID" value="MBV0923224.1"/>
    <property type="molecule type" value="Genomic_DNA"/>
</dbReference>
<keyword evidence="4" id="KW-0436">Ligase</keyword>
<evidence type="ECO:0000313" key="5">
    <source>
        <dbReference type="Proteomes" id="UP000766550"/>
    </source>
</evidence>
<dbReference type="PROSITE" id="PS00455">
    <property type="entry name" value="AMP_BINDING"/>
    <property type="match status" value="1"/>
</dbReference>
<proteinExistence type="predicted"/>
<sequence>MAGTPSWREAEAAYTDEVIGDDTLGELFAASAERNAESDAQLYKGGVYDRSLTDEILSAAPPGEYASITYGRMHELVKHLAAGFRELGVEPDTRVGLFSNTRMEWALSDFALLSAGGVVTTVYTESSPKQVQYLLSDPGAEAVVVENAELLERVLSVEDDLSLSFLVVMDECDVDRDDVYSLADVYERGEAAFEEDAYRSWLDERDPDDLASLIYTSGTTGQPKGVQLTHRNFRANVNQTRKRLAPRADKHPDLPAVTSETTSIAFLPLAHVFERLAGHFFMYGSGAAVGYVEHPDTLADDIQKIRPNTGASVPRVYERIFGNMREQASESPVKQRIFEWAMDVAREYARTEDPGPVLNAKRGLADRLVYSTVKERLGGEIEFMVSGGGSLSKSLCETFLGMGLTIVEGYGLTETAPVISVNPPEDIRPGTLGMPVADVDVRIDESVVDASEFEDVTGPLGELLVDGPNVTTGYWEEPGATQRAFTEIGGARWFRTGDIVEQTPDDFLVYHDRLKELLVLSTGKNVAPQPIEDMFSTSDRVEQIMVVGDDQKFVAALVVPNFEELERWADAEGVDLPEDDYAKCEDDRVRAWIQSAIDETNEELEKIERIKQFELVPAEWTAENDLLTPSMKKKRRNIRGEFEAKLRSIYGDEYNAGD</sequence>
<comment type="caution">
    <text evidence="4">The sequence shown here is derived from an EMBL/GenBank/DDBJ whole genome shotgun (WGS) entry which is preliminary data.</text>
</comment>
<dbReference type="InterPro" id="IPR042099">
    <property type="entry name" value="ANL_N_sf"/>
</dbReference>
<keyword evidence="2" id="KW-0067">ATP-binding</keyword>
<feature type="domain" description="AMP-dependent synthetase/ligase" evidence="3">
    <location>
        <begin position="63"/>
        <end position="475"/>
    </location>
</feature>
<name>A0A8J7Y8J4_9EURY</name>
<dbReference type="Pfam" id="PF00501">
    <property type="entry name" value="AMP-binding"/>
    <property type="match status" value="1"/>
</dbReference>
<dbReference type="InterPro" id="IPR020845">
    <property type="entry name" value="AMP-binding_CS"/>
</dbReference>
<dbReference type="GO" id="GO:0004467">
    <property type="term" value="F:long-chain fatty acid-CoA ligase activity"/>
    <property type="evidence" value="ECO:0007669"/>
    <property type="project" value="TreeGrafter"/>
</dbReference>
<evidence type="ECO:0000256" key="2">
    <source>
        <dbReference type="ARBA" id="ARBA00022840"/>
    </source>
</evidence>
<evidence type="ECO:0000259" key="3">
    <source>
        <dbReference type="Pfam" id="PF00501"/>
    </source>
</evidence>
<dbReference type="AlphaFoldDB" id="A0A8J7Y8J4"/>
<dbReference type="OrthoDB" id="70225at2157"/>
<evidence type="ECO:0000313" key="4">
    <source>
        <dbReference type="EMBL" id="MBV0923224.1"/>
    </source>
</evidence>
<gene>
    <name evidence="4" type="ORF">KTS45_03340</name>
</gene>
<keyword evidence="1" id="KW-0547">Nucleotide-binding</keyword>
<accession>A0A8J7Y8J4</accession>
<dbReference type="Gene3D" id="3.40.50.12780">
    <property type="entry name" value="N-terminal domain of ligase-like"/>
    <property type="match status" value="1"/>
</dbReference>
<dbReference type="Proteomes" id="UP000766550">
    <property type="component" value="Unassembled WGS sequence"/>
</dbReference>
<dbReference type="GO" id="GO:0016020">
    <property type="term" value="C:membrane"/>
    <property type="evidence" value="ECO:0007669"/>
    <property type="project" value="TreeGrafter"/>
</dbReference>
<protein>
    <submittedName>
        <fullName evidence="4">Long-chain fatty acid--CoA ligase</fullName>
    </submittedName>
</protein>
<dbReference type="PANTHER" id="PTHR43272">
    <property type="entry name" value="LONG-CHAIN-FATTY-ACID--COA LIGASE"/>
    <property type="match status" value="1"/>
</dbReference>
<dbReference type="GO" id="GO:0005524">
    <property type="term" value="F:ATP binding"/>
    <property type="evidence" value="ECO:0007669"/>
    <property type="project" value="UniProtKB-KW"/>
</dbReference>
<organism evidence="4 5">
    <name type="scientific">Haloarcula limicola</name>
    <dbReference type="NCBI Taxonomy" id="1429915"/>
    <lineage>
        <taxon>Archaea</taxon>
        <taxon>Methanobacteriati</taxon>
        <taxon>Methanobacteriota</taxon>
        <taxon>Stenosarchaea group</taxon>
        <taxon>Halobacteria</taxon>
        <taxon>Halobacteriales</taxon>
        <taxon>Haloarculaceae</taxon>
        <taxon>Haloarcula</taxon>
    </lineage>
</organism>
<dbReference type="SUPFAM" id="SSF56801">
    <property type="entry name" value="Acetyl-CoA synthetase-like"/>
    <property type="match status" value="1"/>
</dbReference>
<keyword evidence="5" id="KW-1185">Reference proteome</keyword>
<dbReference type="InterPro" id="IPR000873">
    <property type="entry name" value="AMP-dep_synth/lig_dom"/>
</dbReference>
<evidence type="ECO:0000256" key="1">
    <source>
        <dbReference type="ARBA" id="ARBA00022741"/>
    </source>
</evidence>